<protein>
    <submittedName>
        <fullName evidence="5">Trans-aconitate 2-methyltransferase</fullName>
    </submittedName>
</protein>
<evidence type="ECO:0000256" key="1">
    <source>
        <dbReference type="ARBA" id="ARBA00008361"/>
    </source>
</evidence>
<keyword evidence="2" id="KW-0489">Methyltransferase</keyword>
<sequence>MEFEHIPRWMMSSSVDKTKMYVNLEQSMNYAKHRPRYTQELFQTVIDYCRKTNPNLDIAVDVGCGPGMSTIGFGPFFRRVIGIDISMTQIACAPTNVPRCEFYVGDSDQLPYIASGIVDLFCSGQSFHLLPQKETFAEADRLLRPGGTIAIFGYEMPSTDNPQINAILQNMWLTMIPYWPQESTQLFEKFANLEMPYPDWERNDSLELTMSVNTEKFMGFLRSTWPVVAYTRDHPREDLIGDIAKQIREALANTGSGDQNFNIHYNFFIIMGHKPRN</sequence>
<dbReference type="GO" id="GO:0032259">
    <property type="term" value="P:methylation"/>
    <property type="evidence" value="ECO:0007669"/>
    <property type="project" value="UniProtKB-KW"/>
</dbReference>
<gene>
    <name evidence="5" type="ORF">ElyMa_001727400</name>
</gene>
<accession>A0AAV4K1I1</accession>
<dbReference type="EMBL" id="BMAT01003495">
    <property type="protein sequence ID" value="GFS26706.1"/>
    <property type="molecule type" value="Genomic_DNA"/>
</dbReference>
<dbReference type="AlphaFoldDB" id="A0AAV4K1I1"/>
<evidence type="ECO:0000313" key="5">
    <source>
        <dbReference type="EMBL" id="GFS26706.1"/>
    </source>
</evidence>
<dbReference type="SUPFAM" id="SSF53335">
    <property type="entry name" value="S-adenosyl-L-methionine-dependent methyltransferases"/>
    <property type="match status" value="1"/>
</dbReference>
<dbReference type="PANTHER" id="PTHR44942:SF4">
    <property type="entry name" value="METHYLTRANSFERASE TYPE 11 DOMAIN-CONTAINING PROTEIN"/>
    <property type="match status" value="1"/>
</dbReference>
<dbReference type="Gene3D" id="3.40.50.150">
    <property type="entry name" value="Vaccinia Virus protein VP39"/>
    <property type="match status" value="1"/>
</dbReference>
<dbReference type="PANTHER" id="PTHR44942">
    <property type="entry name" value="METHYLTRANSF_11 DOMAIN-CONTAINING PROTEIN"/>
    <property type="match status" value="1"/>
</dbReference>
<dbReference type="Proteomes" id="UP000762676">
    <property type="component" value="Unassembled WGS sequence"/>
</dbReference>
<keyword evidence="3" id="KW-0808">Transferase</keyword>
<dbReference type="CDD" id="cd02440">
    <property type="entry name" value="AdoMet_MTases"/>
    <property type="match status" value="1"/>
</dbReference>
<dbReference type="InterPro" id="IPR051052">
    <property type="entry name" value="Diverse_substrate_MTase"/>
</dbReference>
<dbReference type="GO" id="GO:0008757">
    <property type="term" value="F:S-adenosylmethionine-dependent methyltransferase activity"/>
    <property type="evidence" value="ECO:0007669"/>
    <property type="project" value="InterPro"/>
</dbReference>
<keyword evidence="6" id="KW-1185">Reference proteome</keyword>
<dbReference type="InterPro" id="IPR013216">
    <property type="entry name" value="Methyltransf_11"/>
</dbReference>
<evidence type="ECO:0000313" key="6">
    <source>
        <dbReference type="Proteomes" id="UP000762676"/>
    </source>
</evidence>
<feature type="domain" description="Methyltransferase type 11" evidence="4">
    <location>
        <begin position="60"/>
        <end position="151"/>
    </location>
</feature>
<name>A0AAV4K1I1_9GAST</name>
<reference evidence="5 6" key="1">
    <citation type="journal article" date="2021" name="Elife">
        <title>Chloroplast acquisition without the gene transfer in kleptoplastic sea slugs, Plakobranchus ocellatus.</title>
        <authorList>
            <person name="Maeda T."/>
            <person name="Takahashi S."/>
            <person name="Yoshida T."/>
            <person name="Shimamura S."/>
            <person name="Takaki Y."/>
            <person name="Nagai Y."/>
            <person name="Toyoda A."/>
            <person name="Suzuki Y."/>
            <person name="Arimoto A."/>
            <person name="Ishii H."/>
            <person name="Satoh N."/>
            <person name="Nishiyama T."/>
            <person name="Hasebe M."/>
            <person name="Maruyama T."/>
            <person name="Minagawa J."/>
            <person name="Obokata J."/>
            <person name="Shigenobu S."/>
        </authorList>
    </citation>
    <scope>NUCLEOTIDE SEQUENCE [LARGE SCALE GENOMIC DNA]</scope>
</reference>
<evidence type="ECO:0000259" key="4">
    <source>
        <dbReference type="Pfam" id="PF08241"/>
    </source>
</evidence>
<evidence type="ECO:0000256" key="3">
    <source>
        <dbReference type="ARBA" id="ARBA00022679"/>
    </source>
</evidence>
<proteinExistence type="inferred from homology"/>
<comment type="caution">
    <text evidence="5">The sequence shown here is derived from an EMBL/GenBank/DDBJ whole genome shotgun (WGS) entry which is preliminary data.</text>
</comment>
<dbReference type="InterPro" id="IPR029063">
    <property type="entry name" value="SAM-dependent_MTases_sf"/>
</dbReference>
<organism evidence="5 6">
    <name type="scientific">Elysia marginata</name>
    <dbReference type="NCBI Taxonomy" id="1093978"/>
    <lineage>
        <taxon>Eukaryota</taxon>
        <taxon>Metazoa</taxon>
        <taxon>Spiralia</taxon>
        <taxon>Lophotrochozoa</taxon>
        <taxon>Mollusca</taxon>
        <taxon>Gastropoda</taxon>
        <taxon>Heterobranchia</taxon>
        <taxon>Euthyneura</taxon>
        <taxon>Panpulmonata</taxon>
        <taxon>Sacoglossa</taxon>
        <taxon>Placobranchoidea</taxon>
        <taxon>Plakobranchidae</taxon>
        <taxon>Elysia</taxon>
    </lineage>
</organism>
<dbReference type="Pfam" id="PF08241">
    <property type="entry name" value="Methyltransf_11"/>
    <property type="match status" value="1"/>
</dbReference>
<evidence type="ECO:0000256" key="2">
    <source>
        <dbReference type="ARBA" id="ARBA00022603"/>
    </source>
</evidence>
<comment type="similarity">
    <text evidence="1">Belongs to the methyltransferase superfamily.</text>
</comment>